<gene>
    <name evidence="3" type="ORF">ACFPN9_17215</name>
</gene>
<dbReference type="InterPro" id="IPR003960">
    <property type="entry name" value="ATPase_AAA_CS"/>
</dbReference>
<dbReference type="InterPro" id="IPR003593">
    <property type="entry name" value="AAA+_ATPase"/>
</dbReference>
<dbReference type="PRINTS" id="PR00830">
    <property type="entry name" value="ENDOLAPTASE"/>
</dbReference>
<comment type="similarity">
    <text evidence="1">Belongs to the AAA ATPase family.</text>
</comment>
<feature type="domain" description="AAA+ ATPase" evidence="2">
    <location>
        <begin position="241"/>
        <end position="383"/>
    </location>
</feature>
<dbReference type="Pfam" id="PF01434">
    <property type="entry name" value="Peptidase_M41"/>
    <property type="match status" value="1"/>
</dbReference>
<evidence type="ECO:0000259" key="2">
    <source>
        <dbReference type="SMART" id="SM00382"/>
    </source>
</evidence>
<keyword evidence="1" id="KW-0547">Nucleotide-binding</keyword>
<dbReference type="RefSeq" id="WP_067989480.1">
    <property type="nucleotide sequence ID" value="NZ_JBHSLU010000060.1"/>
</dbReference>
<accession>A0ABW0P3K1</accession>
<dbReference type="InterPro" id="IPR000642">
    <property type="entry name" value="Peptidase_M41"/>
</dbReference>
<dbReference type="InterPro" id="IPR037219">
    <property type="entry name" value="Peptidase_M41-like"/>
</dbReference>
<evidence type="ECO:0000313" key="4">
    <source>
        <dbReference type="Proteomes" id="UP001596060"/>
    </source>
</evidence>
<name>A0ABW0P3K1_9HYPH</name>
<dbReference type="Gene3D" id="3.40.50.300">
    <property type="entry name" value="P-loop containing nucleotide triphosphate hydrolases"/>
    <property type="match status" value="1"/>
</dbReference>
<dbReference type="Gene3D" id="1.20.58.760">
    <property type="entry name" value="Peptidase M41"/>
    <property type="match status" value="1"/>
</dbReference>
<dbReference type="SMART" id="SM00382">
    <property type="entry name" value="AAA"/>
    <property type="match status" value="1"/>
</dbReference>
<dbReference type="EMBL" id="JBHSLU010000060">
    <property type="protein sequence ID" value="MFC5506980.1"/>
    <property type="molecule type" value="Genomic_DNA"/>
</dbReference>
<dbReference type="SUPFAM" id="SSF140990">
    <property type="entry name" value="FtsH protease domain-like"/>
    <property type="match status" value="1"/>
</dbReference>
<dbReference type="Proteomes" id="UP001596060">
    <property type="component" value="Unassembled WGS sequence"/>
</dbReference>
<keyword evidence="4" id="KW-1185">Reference proteome</keyword>
<dbReference type="PROSITE" id="PS00674">
    <property type="entry name" value="AAA"/>
    <property type="match status" value="1"/>
</dbReference>
<proteinExistence type="inferred from homology"/>
<keyword evidence="1" id="KW-0067">ATP-binding</keyword>
<dbReference type="CDD" id="cd19481">
    <property type="entry name" value="RecA-like_protease"/>
    <property type="match status" value="1"/>
</dbReference>
<evidence type="ECO:0000256" key="1">
    <source>
        <dbReference type="RuleBase" id="RU003651"/>
    </source>
</evidence>
<protein>
    <submittedName>
        <fullName evidence="3">AAA family ATPase</fullName>
    </submittedName>
</protein>
<sequence length="645" mass="67692">MSAHTTAEDDAFITGIDSLSDSGRDVATTPLIPLDLLALIAWHEAGGPRLISRMKRGQAVLIKTPSEIWYEPIKAIVDREKTGAIVFEGKRKNGDKKSSDAFVVELLQDGRGVVGITVDAGLLPSLLRTSADAELVIPALGPTLVRRAIAGTFGKRCSVVKPGDIAGLDLIEIAAAIRPSSSPQASLRRLRQASARKAAPGPVDDTPLLSELSGYGEAKAWCLDLCAALDEARAGTISYGEIESGIFFGPPGTGKTLLARSLARSARVPLIATSVPDWFMRKTGHLGDVLQQIDEVFAQALAQAPSVLFLDEIDALPDRAVADARSREWWSSVVTTLLTRIDACRAARRGVVLLAATNHLSHLDAALTRPGRFDRKLHVPPPDTAGLAAILRAHLKGDLAELDLLPLARLMPGATGADVTAIVKAARRLARGEGRPLDLSDLERAILPADGRSEAERRHVAVHEAGHAAVALALGFEVARVSIRGHGTAGGITELAIPSVSTLADIERRVLVLLAGRAANMAAGAAPDTGAASDISEATRLLTAAQVSFGLGDGLVARASPDGALALVGRDLALANTVDVRLKSLMRQAHQLVANQRTLIEAITGALMRQQVVDGDELVAIACRNDGEADELGSSASPPATTSRV</sequence>
<dbReference type="Gene3D" id="1.10.8.60">
    <property type="match status" value="1"/>
</dbReference>
<organism evidence="3 4">
    <name type="scientific">Bosea massiliensis</name>
    <dbReference type="NCBI Taxonomy" id="151419"/>
    <lineage>
        <taxon>Bacteria</taxon>
        <taxon>Pseudomonadati</taxon>
        <taxon>Pseudomonadota</taxon>
        <taxon>Alphaproteobacteria</taxon>
        <taxon>Hyphomicrobiales</taxon>
        <taxon>Boseaceae</taxon>
        <taxon>Bosea</taxon>
    </lineage>
</organism>
<comment type="caution">
    <text evidence="3">The sequence shown here is derived from an EMBL/GenBank/DDBJ whole genome shotgun (WGS) entry which is preliminary data.</text>
</comment>
<dbReference type="Pfam" id="PF00004">
    <property type="entry name" value="AAA"/>
    <property type="match status" value="1"/>
</dbReference>
<dbReference type="InterPro" id="IPR027417">
    <property type="entry name" value="P-loop_NTPase"/>
</dbReference>
<dbReference type="PANTHER" id="PTHR23076">
    <property type="entry name" value="METALLOPROTEASE M41 FTSH"/>
    <property type="match status" value="1"/>
</dbReference>
<dbReference type="PANTHER" id="PTHR23076:SF97">
    <property type="entry name" value="ATP-DEPENDENT ZINC METALLOPROTEASE YME1L1"/>
    <property type="match status" value="1"/>
</dbReference>
<evidence type="ECO:0000313" key="3">
    <source>
        <dbReference type="EMBL" id="MFC5506980.1"/>
    </source>
</evidence>
<dbReference type="SUPFAM" id="SSF52540">
    <property type="entry name" value="P-loop containing nucleoside triphosphate hydrolases"/>
    <property type="match status" value="1"/>
</dbReference>
<dbReference type="InterPro" id="IPR003959">
    <property type="entry name" value="ATPase_AAA_core"/>
</dbReference>
<reference evidence="4" key="1">
    <citation type="journal article" date="2019" name="Int. J. Syst. Evol. Microbiol.">
        <title>The Global Catalogue of Microorganisms (GCM) 10K type strain sequencing project: providing services to taxonomists for standard genome sequencing and annotation.</title>
        <authorList>
            <consortium name="The Broad Institute Genomics Platform"/>
            <consortium name="The Broad Institute Genome Sequencing Center for Infectious Disease"/>
            <person name="Wu L."/>
            <person name="Ma J."/>
        </authorList>
    </citation>
    <scope>NUCLEOTIDE SEQUENCE [LARGE SCALE GENOMIC DNA]</scope>
    <source>
        <strain evidence="4">CCUG 43117</strain>
    </source>
</reference>